<feature type="domain" description="Thioredoxin" evidence="1">
    <location>
        <begin position="40"/>
        <end position="194"/>
    </location>
</feature>
<organism evidence="2 3">
    <name type="scientific">Arenibacter nanhaiticus</name>
    <dbReference type="NCBI Taxonomy" id="558155"/>
    <lineage>
        <taxon>Bacteria</taxon>
        <taxon>Pseudomonadati</taxon>
        <taxon>Bacteroidota</taxon>
        <taxon>Flavobacteriia</taxon>
        <taxon>Flavobacteriales</taxon>
        <taxon>Flavobacteriaceae</taxon>
        <taxon>Arenibacter</taxon>
    </lineage>
</organism>
<gene>
    <name evidence="2" type="ORF">SAMN04487911_11268</name>
</gene>
<reference evidence="2 3" key="1">
    <citation type="submission" date="2016-11" db="EMBL/GenBank/DDBJ databases">
        <authorList>
            <person name="Jaros S."/>
            <person name="Januszkiewicz K."/>
            <person name="Wedrychowicz H."/>
        </authorList>
    </citation>
    <scope>NUCLEOTIDE SEQUENCE [LARGE SCALE GENOMIC DNA]</scope>
    <source>
        <strain evidence="2 3">CGMCC 1.8863</strain>
    </source>
</reference>
<evidence type="ECO:0000313" key="2">
    <source>
        <dbReference type="EMBL" id="SHJ15491.1"/>
    </source>
</evidence>
<evidence type="ECO:0000313" key="3">
    <source>
        <dbReference type="Proteomes" id="UP000184231"/>
    </source>
</evidence>
<sequence length="194" mass="22116">MNTKDKKSIIKYSALLALVLVLYTTGLHAQVIGFFQQGILMTGLMNPKLEITAEETNYTPADYNLSLINSKGEKLHLKDLKGKVIFMNLWATWCPPCIAEMPSINDLYNKMDKEDVQFIMLSLDNNFEKAKKFKENKGYDFEVYQVDGYLPKMYNTPSIPTTFVIDAKGKLALTHKGMADYSTQEFQDFLNGLK</sequence>
<dbReference type="SUPFAM" id="SSF52833">
    <property type="entry name" value="Thioredoxin-like"/>
    <property type="match status" value="1"/>
</dbReference>
<dbReference type="AlphaFoldDB" id="A0A1M6GZW4"/>
<dbReference type="Gene3D" id="3.40.30.10">
    <property type="entry name" value="Glutaredoxin"/>
    <property type="match status" value="1"/>
</dbReference>
<dbReference type="CDD" id="cd02966">
    <property type="entry name" value="TlpA_like_family"/>
    <property type="match status" value="1"/>
</dbReference>
<dbReference type="EMBL" id="FQYX01000012">
    <property type="protein sequence ID" value="SHJ15491.1"/>
    <property type="molecule type" value="Genomic_DNA"/>
</dbReference>
<dbReference type="PANTHER" id="PTHR42852">
    <property type="entry name" value="THIOL:DISULFIDE INTERCHANGE PROTEIN DSBE"/>
    <property type="match status" value="1"/>
</dbReference>
<dbReference type="InterPro" id="IPR036249">
    <property type="entry name" value="Thioredoxin-like_sf"/>
</dbReference>
<dbReference type="STRING" id="558155.SAMN04487911_11268"/>
<protein>
    <submittedName>
        <fullName evidence="2">Peroxiredoxin</fullName>
    </submittedName>
</protein>
<dbReference type="InterPro" id="IPR013740">
    <property type="entry name" value="Redoxin"/>
</dbReference>
<keyword evidence="3" id="KW-1185">Reference proteome</keyword>
<dbReference type="Proteomes" id="UP000184231">
    <property type="component" value="Unassembled WGS sequence"/>
</dbReference>
<dbReference type="PROSITE" id="PS51352">
    <property type="entry name" value="THIOREDOXIN_2"/>
    <property type="match status" value="1"/>
</dbReference>
<dbReference type="InterPro" id="IPR050553">
    <property type="entry name" value="Thioredoxin_ResA/DsbE_sf"/>
</dbReference>
<accession>A0A1M6GZW4</accession>
<dbReference type="InterPro" id="IPR013766">
    <property type="entry name" value="Thioredoxin_domain"/>
</dbReference>
<name>A0A1M6GZW4_9FLAO</name>
<dbReference type="GO" id="GO:0016491">
    <property type="term" value="F:oxidoreductase activity"/>
    <property type="evidence" value="ECO:0007669"/>
    <property type="project" value="InterPro"/>
</dbReference>
<evidence type="ECO:0000259" key="1">
    <source>
        <dbReference type="PROSITE" id="PS51352"/>
    </source>
</evidence>
<dbReference type="Pfam" id="PF08534">
    <property type="entry name" value="Redoxin"/>
    <property type="match status" value="1"/>
</dbReference>
<dbReference type="PANTHER" id="PTHR42852:SF13">
    <property type="entry name" value="PROTEIN DIPZ"/>
    <property type="match status" value="1"/>
</dbReference>
<proteinExistence type="predicted"/>
<dbReference type="OrthoDB" id="9815205at2"/>
<dbReference type="RefSeq" id="WP_072764469.1">
    <property type="nucleotide sequence ID" value="NZ_FQYX01000012.1"/>
</dbReference>